<name>A0A841C042_9ACTN</name>
<dbReference type="GO" id="GO:0016020">
    <property type="term" value="C:membrane"/>
    <property type="evidence" value="ECO:0007669"/>
    <property type="project" value="InterPro"/>
</dbReference>
<proteinExistence type="predicted"/>
<feature type="coiled-coil region" evidence="1">
    <location>
        <begin position="34"/>
        <end position="61"/>
    </location>
</feature>
<dbReference type="Proteomes" id="UP000587527">
    <property type="component" value="Unassembled WGS sequence"/>
</dbReference>
<dbReference type="GO" id="GO:0055070">
    <property type="term" value="P:copper ion homeostasis"/>
    <property type="evidence" value="ECO:0007669"/>
    <property type="project" value="InterPro"/>
</dbReference>
<evidence type="ECO:0000313" key="3">
    <source>
        <dbReference type="Proteomes" id="UP000587527"/>
    </source>
</evidence>
<keyword evidence="3" id="KW-1185">Reference proteome</keyword>
<reference evidence="2 3" key="1">
    <citation type="submission" date="2020-08" db="EMBL/GenBank/DDBJ databases">
        <title>Sequencing the genomes of 1000 actinobacteria strains.</title>
        <authorList>
            <person name="Klenk H.-P."/>
        </authorList>
    </citation>
    <scope>NUCLEOTIDE SEQUENCE [LARGE SCALE GENOMIC DNA]</scope>
    <source>
        <strain evidence="2 3">DSM 45362</strain>
    </source>
</reference>
<dbReference type="RefSeq" id="WP_184844052.1">
    <property type="nucleotide sequence ID" value="NZ_JACHMN010000003.1"/>
</dbReference>
<sequence>MINFRYHVVSLTAVFLALAIGLVVGTAALNGPAADSLNESISSMRKTNNQLREQVLNLENEAGRKGDYVIESAPYVLGGKLTGHRLAVVSFSSGRDYVEGISAQLTTAGAKITATVALQDKFTDPKNNAELMDLADNALPPSLSASTLPGNSDGVETASALLAAVLLDRTPPLPAADIRSVITAFTKAGYLSVEGTLTGPAEAAVMVSGAPYVDSEAKRKNDAVVTTVEQFDNAGLVTVAGALSGDGNVVSAVRGDPRLVKTISTVDDAPTAQGQVVTALTAWEQLTQGKVGQYGVGAGATSLMPKLPS</sequence>
<dbReference type="InterPro" id="IPR021522">
    <property type="entry name" value="MctB"/>
</dbReference>
<gene>
    <name evidence="2" type="ORF">F4553_006650</name>
</gene>
<comment type="caution">
    <text evidence="2">The sequence shown here is derived from an EMBL/GenBank/DDBJ whole genome shotgun (WGS) entry which is preliminary data.</text>
</comment>
<organism evidence="2 3">
    <name type="scientific">Allocatelliglobosispora scoriae</name>
    <dbReference type="NCBI Taxonomy" id="643052"/>
    <lineage>
        <taxon>Bacteria</taxon>
        <taxon>Bacillati</taxon>
        <taxon>Actinomycetota</taxon>
        <taxon>Actinomycetes</taxon>
        <taxon>Micromonosporales</taxon>
        <taxon>Micromonosporaceae</taxon>
        <taxon>Allocatelliglobosispora</taxon>
    </lineage>
</organism>
<dbReference type="EMBL" id="JACHMN010000003">
    <property type="protein sequence ID" value="MBB5873216.1"/>
    <property type="molecule type" value="Genomic_DNA"/>
</dbReference>
<evidence type="ECO:0000313" key="2">
    <source>
        <dbReference type="EMBL" id="MBB5873216.1"/>
    </source>
</evidence>
<accession>A0A841C042</accession>
<dbReference type="Pfam" id="PF11382">
    <property type="entry name" value="MctB"/>
    <property type="match status" value="1"/>
</dbReference>
<evidence type="ECO:0008006" key="4">
    <source>
        <dbReference type="Google" id="ProtNLM"/>
    </source>
</evidence>
<protein>
    <recommendedName>
        <fullName evidence="4">Copper transporter</fullName>
    </recommendedName>
</protein>
<evidence type="ECO:0000256" key="1">
    <source>
        <dbReference type="SAM" id="Coils"/>
    </source>
</evidence>
<keyword evidence="1" id="KW-0175">Coiled coil</keyword>
<dbReference type="AlphaFoldDB" id="A0A841C042"/>